<evidence type="ECO:0000259" key="4">
    <source>
        <dbReference type="PROSITE" id="PS50043"/>
    </source>
</evidence>
<dbReference type="GO" id="GO:0004016">
    <property type="term" value="F:adenylate cyclase activity"/>
    <property type="evidence" value="ECO:0007669"/>
    <property type="project" value="TreeGrafter"/>
</dbReference>
<dbReference type="SMART" id="SM00382">
    <property type="entry name" value="AAA"/>
    <property type="match status" value="1"/>
</dbReference>
<evidence type="ECO:0000256" key="2">
    <source>
        <dbReference type="ARBA" id="ARBA00022840"/>
    </source>
</evidence>
<organism evidence="5 6">
    <name type="scientific">Mangrovihabitans endophyticus</name>
    <dbReference type="NCBI Taxonomy" id="1751298"/>
    <lineage>
        <taxon>Bacteria</taxon>
        <taxon>Bacillati</taxon>
        <taxon>Actinomycetota</taxon>
        <taxon>Actinomycetes</taxon>
        <taxon>Micromonosporales</taxon>
        <taxon>Micromonosporaceae</taxon>
        <taxon>Mangrovihabitans</taxon>
    </lineage>
</organism>
<keyword evidence="6" id="KW-1185">Reference proteome</keyword>
<dbReference type="GO" id="GO:0005737">
    <property type="term" value="C:cytoplasm"/>
    <property type="evidence" value="ECO:0007669"/>
    <property type="project" value="TreeGrafter"/>
</dbReference>
<dbReference type="SUPFAM" id="SSF52540">
    <property type="entry name" value="P-loop containing nucleoside triphosphate hydrolases"/>
    <property type="match status" value="1"/>
</dbReference>
<dbReference type="GO" id="GO:0003677">
    <property type="term" value="F:DNA binding"/>
    <property type="evidence" value="ECO:0007669"/>
    <property type="project" value="InterPro"/>
</dbReference>
<keyword evidence="1" id="KW-0547">Nucleotide-binding</keyword>
<reference evidence="5" key="1">
    <citation type="journal article" date="2014" name="Int. J. Syst. Evol. Microbiol.">
        <title>Complete genome sequence of Corynebacterium casei LMG S-19264T (=DSM 44701T), isolated from a smear-ripened cheese.</title>
        <authorList>
            <consortium name="US DOE Joint Genome Institute (JGI-PGF)"/>
            <person name="Walter F."/>
            <person name="Albersmeier A."/>
            <person name="Kalinowski J."/>
            <person name="Ruckert C."/>
        </authorList>
    </citation>
    <scope>NUCLEOTIDE SEQUENCE</scope>
    <source>
        <strain evidence="5">CGMCC 4.7299</strain>
    </source>
</reference>
<dbReference type="InterPro" id="IPR003593">
    <property type="entry name" value="AAA+_ATPase"/>
</dbReference>
<dbReference type="InterPro" id="IPR041664">
    <property type="entry name" value="AAA_16"/>
</dbReference>
<dbReference type="InterPro" id="IPR027417">
    <property type="entry name" value="P-loop_NTPase"/>
</dbReference>
<evidence type="ECO:0000313" key="5">
    <source>
        <dbReference type="EMBL" id="GGL00632.1"/>
    </source>
</evidence>
<feature type="region of interest" description="Disordered" evidence="3">
    <location>
        <begin position="697"/>
        <end position="725"/>
    </location>
</feature>
<dbReference type="PROSITE" id="PS50043">
    <property type="entry name" value="HTH_LUXR_2"/>
    <property type="match status" value="1"/>
</dbReference>
<dbReference type="PANTHER" id="PTHR16305:SF28">
    <property type="entry name" value="GUANYLATE CYCLASE DOMAIN-CONTAINING PROTEIN"/>
    <property type="match status" value="1"/>
</dbReference>
<feature type="domain" description="HTH luxR-type" evidence="4">
    <location>
        <begin position="841"/>
        <end position="904"/>
    </location>
</feature>
<comment type="caution">
    <text evidence="5">The sequence shown here is derived from an EMBL/GenBank/DDBJ whole genome shotgun (WGS) entry which is preliminary data.</text>
</comment>
<dbReference type="GO" id="GO:0006355">
    <property type="term" value="P:regulation of DNA-templated transcription"/>
    <property type="evidence" value="ECO:0007669"/>
    <property type="project" value="InterPro"/>
</dbReference>
<dbReference type="Gene3D" id="3.40.50.300">
    <property type="entry name" value="P-loop containing nucleotide triphosphate hydrolases"/>
    <property type="match status" value="1"/>
</dbReference>
<dbReference type="Gene3D" id="1.10.10.10">
    <property type="entry name" value="Winged helix-like DNA-binding domain superfamily/Winged helix DNA-binding domain"/>
    <property type="match status" value="1"/>
</dbReference>
<evidence type="ECO:0000256" key="1">
    <source>
        <dbReference type="ARBA" id="ARBA00022741"/>
    </source>
</evidence>
<evidence type="ECO:0000256" key="3">
    <source>
        <dbReference type="SAM" id="MobiDB-lite"/>
    </source>
</evidence>
<dbReference type="InterPro" id="IPR036388">
    <property type="entry name" value="WH-like_DNA-bd_sf"/>
</dbReference>
<dbReference type="SUPFAM" id="SSF46894">
    <property type="entry name" value="C-terminal effector domain of the bipartite response regulators"/>
    <property type="match status" value="1"/>
</dbReference>
<dbReference type="InterPro" id="IPR000792">
    <property type="entry name" value="Tscrpt_reg_LuxR_C"/>
</dbReference>
<keyword evidence="2" id="KW-0067">ATP-binding</keyword>
<gene>
    <name evidence="5" type="ORF">GCM10012284_38900</name>
</gene>
<dbReference type="CDD" id="cd06170">
    <property type="entry name" value="LuxR_C_like"/>
    <property type="match status" value="1"/>
</dbReference>
<dbReference type="SMART" id="SM00421">
    <property type="entry name" value="HTH_LUXR"/>
    <property type="match status" value="1"/>
</dbReference>
<dbReference type="PANTHER" id="PTHR16305">
    <property type="entry name" value="TESTICULAR SOLUBLE ADENYLYL CYCLASE"/>
    <property type="match status" value="1"/>
</dbReference>
<feature type="compositionally biased region" description="Gly residues" evidence="3">
    <location>
        <begin position="707"/>
        <end position="716"/>
    </location>
</feature>
<dbReference type="InterPro" id="IPR016032">
    <property type="entry name" value="Sig_transdc_resp-reg_C-effctor"/>
</dbReference>
<dbReference type="Pfam" id="PF13191">
    <property type="entry name" value="AAA_16"/>
    <property type="match status" value="1"/>
</dbReference>
<dbReference type="PROSITE" id="PS00622">
    <property type="entry name" value="HTH_LUXR_1"/>
    <property type="match status" value="1"/>
</dbReference>
<accession>A0A8J3FQ48</accession>
<reference evidence="5" key="2">
    <citation type="submission" date="2020-09" db="EMBL/GenBank/DDBJ databases">
        <authorList>
            <person name="Sun Q."/>
            <person name="Zhou Y."/>
        </authorList>
    </citation>
    <scope>NUCLEOTIDE SEQUENCE</scope>
    <source>
        <strain evidence="5">CGMCC 4.7299</strain>
    </source>
</reference>
<dbReference type="Pfam" id="PF00196">
    <property type="entry name" value="GerE"/>
    <property type="match status" value="1"/>
</dbReference>
<dbReference type="EMBL" id="BMMX01000018">
    <property type="protein sequence ID" value="GGL00632.1"/>
    <property type="molecule type" value="Genomic_DNA"/>
</dbReference>
<sequence length="904" mass="93527">MQFVSGVLVLAGGPGSGKSTLLRAAGDAAAGDRIVLTVPGHRDEAGYACAALHRLRAALAGVLATGGDAAEDRHDGAEEAGMALLSLLRSAARHRPVLVLLDDAHLLDRPSWAAVAVAAHRIGREPVAVVASVPDGYPPTGLPTRRLAPWDDDECRDLVLARAPDVHPDVVAALLESAGGNPGALCELAGALTPEQRRGDAPPPCVVPASGAVHQAYRDMLAAVGDPARRLLVIAAAARTLSVDEWDAACTAAGVGLSVPAPAEAAGLIDTAGPVVRFREPVLRAIVYHGAPLADRRWAHAVLARVMRRRGRRLPALLHRAWSVPGPDERLAAELVEAAACAGDHGDAADACARAAELTVRAPVAVSALVAGADHAWLAGFAHRAGLMTRRAERARRAARQGSGAGRQAGAVDAVARYAGGSVPPGDLLRMARHLAGYDRAAALDALLRAGDGYALAGCHDRYGEVADAVRALRRGAEPDGAAVAFAYVDGLDAMFRGDHPRAFAELRRVVDLGGRVDDPVAVNRAATAGLFTGDDAAARDLAVRAAGLAAARGEPALVPRSRETAAFAALALGDHGSAAASAAEGARLARATGQPALASTHLSILAVLAALAGDEPGCAQRVREAGARDDAGGPGQARALCEWALALLDLVAGRPRATVRRLLGIVAAPAGRGNVVMQVAATPHLVEAAALAGWAAPAGPPPQTGSSGGGGGEPDGGPPPGREAAWEAQVMPPFDAWTGYTGRPAWLALRERCRALRAADAADADDHFAEALRQHRADGADFPRAHTQLLYGRRLRRRRPVAAREHLRDAAGTFHLLGLVPWAEAADRELRAAGDHVAQPPPGGRALTAQQERIAALVARGATNREIAEQMLLSPRTVDHHLRNVFARLGVRSRTELAHLMTS</sequence>
<dbReference type="PRINTS" id="PR00038">
    <property type="entry name" value="HTHLUXR"/>
</dbReference>
<dbReference type="Proteomes" id="UP000656042">
    <property type="component" value="Unassembled WGS sequence"/>
</dbReference>
<proteinExistence type="predicted"/>
<dbReference type="AlphaFoldDB" id="A0A8J3FQ48"/>
<dbReference type="GO" id="GO:0005524">
    <property type="term" value="F:ATP binding"/>
    <property type="evidence" value="ECO:0007669"/>
    <property type="project" value="UniProtKB-KW"/>
</dbReference>
<name>A0A8J3FQ48_9ACTN</name>
<evidence type="ECO:0000313" key="6">
    <source>
        <dbReference type="Proteomes" id="UP000656042"/>
    </source>
</evidence>
<protein>
    <recommendedName>
        <fullName evidence="4">HTH luxR-type domain-containing protein</fullName>
    </recommendedName>
</protein>